<dbReference type="Proteomes" id="UP000640299">
    <property type="component" value="Chromosome"/>
</dbReference>
<dbReference type="RefSeq" id="WP_204178248.1">
    <property type="nucleotide sequence ID" value="NZ_CP069389.1"/>
</dbReference>
<gene>
    <name evidence="1" type="ORF">JRU67_09330</name>
</gene>
<dbReference type="InterPro" id="IPR009338">
    <property type="entry name" value="Orf51"/>
</dbReference>
<sequence>MRTEYFKNKYYLIKGNQRIAHVHIVDGTYKVCGHYKKFIEFKHCEFNKETFEQFKAAHDLKLEKVLGMQMSIFDI</sequence>
<dbReference type="AlphaFoldDB" id="A0AB37HK81"/>
<evidence type="ECO:0000313" key="1">
    <source>
        <dbReference type="EMBL" id="QRN90264.1"/>
    </source>
</evidence>
<dbReference type="EMBL" id="CP069389">
    <property type="protein sequence ID" value="QRN90264.1"/>
    <property type="molecule type" value="Genomic_DNA"/>
</dbReference>
<dbReference type="Pfam" id="PF06194">
    <property type="entry name" value="Phage_Orf51"/>
    <property type="match status" value="1"/>
</dbReference>
<reference evidence="1" key="1">
    <citation type="submission" date="2021-02" db="EMBL/GenBank/DDBJ databases">
        <title>cfr and optrA-positive Staphylococcus spp.</title>
        <authorList>
            <person name="Chen L."/>
        </authorList>
    </citation>
    <scope>NUCLEOTIDE SEQUENCE</scope>
    <source>
        <strain evidence="1">GDQ20D70P</strain>
    </source>
</reference>
<organism evidence="1 2">
    <name type="scientific">Mammaliicoccus sciuri</name>
    <name type="common">Staphylococcus sciuri</name>
    <dbReference type="NCBI Taxonomy" id="1296"/>
    <lineage>
        <taxon>Bacteria</taxon>
        <taxon>Bacillati</taxon>
        <taxon>Bacillota</taxon>
        <taxon>Bacilli</taxon>
        <taxon>Bacillales</taxon>
        <taxon>Staphylococcaceae</taxon>
        <taxon>Mammaliicoccus</taxon>
    </lineage>
</organism>
<protein>
    <recommendedName>
        <fullName evidence="3">DUF1653 domain-containing protein</fullName>
    </recommendedName>
</protein>
<evidence type="ECO:0008006" key="3">
    <source>
        <dbReference type="Google" id="ProtNLM"/>
    </source>
</evidence>
<evidence type="ECO:0000313" key="2">
    <source>
        <dbReference type="Proteomes" id="UP000640299"/>
    </source>
</evidence>
<accession>A0AB37HK81</accession>
<proteinExistence type="predicted"/>
<name>A0AB37HK81_MAMSC</name>